<gene>
    <name evidence="1" type="ORF">IEO21_01655</name>
</gene>
<dbReference type="AlphaFoldDB" id="A0A8H7P9B0"/>
<proteinExistence type="predicted"/>
<name>A0A8H7P9B0_9APHY</name>
<sequence>MIPDLVIVEVNDEPVAVNVEVYGTGTGTTVTWGSFQLRSLHQRIAKDRVLSRQLPSMKCVIESTFEQKAGLNEVTGLNEGVKLKKEARLKQEARLSEEMGLKNEAGLKQEMGLKEARLNEEMVLKKEEARLNEEAELNAEMGLKKEARLNEGMVLKKEEARLKPRLKPRLSPRLKEEAGLKEEEARLKEEMGLEARLEAGIWSPSRELGCLRIDNVMNQNLAAGNCQIHPAIRLSCLKHRQSPRRTPYPLLKCRRRIRRHRQNRIIWRAVGRMYRRNG</sequence>
<comment type="caution">
    <text evidence="1">The sequence shown here is derived from an EMBL/GenBank/DDBJ whole genome shotgun (WGS) entry which is preliminary data.</text>
</comment>
<protein>
    <submittedName>
        <fullName evidence="1">Uncharacterized protein</fullName>
    </submittedName>
</protein>
<evidence type="ECO:0000313" key="2">
    <source>
        <dbReference type="Proteomes" id="UP000639403"/>
    </source>
</evidence>
<reference evidence="1" key="2">
    <citation type="journal article" name="Front. Microbiol.">
        <title>Degradative Capacity of Two Strains of Rhodonia placenta: From Phenotype to Genotype.</title>
        <authorList>
            <person name="Kolle M."/>
            <person name="Horta M.A.C."/>
            <person name="Nowrousian M."/>
            <person name="Ohm R.A."/>
            <person name="Benz J.P."/>
            <person name="Pilgard A."/>
        </authorList>
    </citation>
    <scope>NUCLEOTIDE SEQUENCE</scope>
    <source>
        <strain evidence="1">FPRL280</strain>
    </source>
</reference>
<dbReference type="EMBL" id="JADOXO010000013">
    <property type="protein sequence ID" value="KAF9819993.1"/>
    <property type="molecule type" value="Genomic_DNA"/>
</dbReference>
<reference evidence="1" key="1">
    <citation type="submission" date="2020-11" db="EMBL/GenBank/DDBJ databases">
        <authorList>
            <person name="Koelle M."/>
            <person name="Horta M.A.C."/>
            <person name="Nowrousian M."/>
            <person name="Ohm R.A."/>
            <person name="Benz P."/>
            <person name="Pilgard A."/>
        </authorList>
    </citation>
    <scope>NUCLEOTIDE SEQUENCE</scope>
    <source>
        <strain evidence="1">FPRL280</strain>
    </source>
</reference>
<accession>A0A8H7P9B0</accession>
<dbReference type="Proteomes" id="UP000639403">
    <property type="component" value="Unassembled WGS sequence"/>
</dbReference>
<evidence type="ECO:0000313" key="1">
    <source>
        <dbReference type="EMBL" id="KAF9819993.1"/>
    </source>
</evidence>
<organism evidence="1 2">
    <name type="scientific">Rhodonia placenta</name>
    <dbReference type="NCBI Taxonomy" id="104341"/>
    <lineage>
        <taxon>Eukaryota</taxon>
        <taxon>Fungi</taxon>
        <taxon>Dikarya</taxon>
        <taxon>Basidiomycota</taxon>
        <taxon>Agaricomycotina</taxon>
        <taxon>Agaricomycetes</taxon>
        <taxon>Polyporales</taxon>
        <taxon>Adustoporiaceae</taxon>
        <taxon>Rhodonia</taxon>
    </lineage>
</organism>